<reference evidence="21" key="1">
    <citation type="submission" date="2011-07" db="EMBL/GenBank/DDBJ databases">
        <authorList>
            <consortium name="Caenorhabditis brenneri Sequencing and Analysis Consortium"/>
            <person name="Wilson R.K."/>
        </authorList>
    </citation>
    <scope>NUCLEOTIDE SEQUENCE [LARGE SCALE GENOMIC DNA]</scope>
    <source>
        <strain evidence="21">PB2801</strain>
    </source>
</reference>
<evidence type="ECO:0000256" key="6">
    <source>
        <dbReference type="ARBA" id="ARBA00022725"/>
    </source>
</evidence>
<keyword evidence="2" id="KW-1003">Cell membrane</keyword>
<dbReference type="SUPFAM" id="SSF81321">
    <property type="entry name" value="Family A G protein-coupled receptor-like"/>
    <property type="match status" value="1"/>
</dbReference>
<dbReference type="PANTHER" id="PTHR22943:SF24">
    <property type="entry name" value="SEVEN TM RECEPTOR"/>
    <property type="match status" value="1"/>
</dbReference>
<keyword evidence="21" id="KW-1185">Reference proteome</keyword>
<feature type="transmembrane region" description="Helical" evidence="19">
    <location>
        <begin position="12"/>
        <end position="31"/>
    </location>
</feature>
<evidence type="ECO:0000256" key="19">
    <source>
        <dbReference type="SAM" id="Phobius"/>
    </source>
</evidence>
<proteinExistence type="inferred from homology"/>
<feature type="transmembrane region" description="Helical" evidence="19">
    <location>
        <begin position="90"/>
        <end position="112"/>
    </location>
</feature>
<keyword evidence="11" id="KW-0325">Glycoprotein</keyword>
<dbReference type="GO" id="GO:0042048">
    <property type="term" value="P:olfactory behavior"/>
    <property type="evidence" value="ECO:0007669"/>
    <property type="project" value="TreeGrafter"/>
</dbReference>
<evidence type="ECO:0000313" key="21">
    <source>
        <dbReference type="Proteomes" id="UP000008068"/>
    </source>
</evidence>
<keyword evidence="9 19" id="KW-0472">Membrane</keyword>
<evidence type="ECO:0000256" key="15">
    <source>
        <dbReference type="ARBA" id="ARBA00064300"/>
    </source>
</evidence>
<dbReference type="GO" id="GO:0038022">
    <property type="term" value="F:G protein-coupled olfactory receptor activity"/>
    <property type="evidence" value="ECO:0007669"/>
    <property type="project" value="TreeGrafter"/>
</dbReference>
<feature type="transmembrane region" description="Helical" evidence="19">
    <location>
        <begin position="203"/>
        <end position="226"/>
    </location>
</feature>
<keyword evidence="4" id="KW-0716">Sensory transduction</keyword>
<evidence type="ECO:0000256" key="14">
    <source>
        <dbReference type="ARBA" id="ARBA00061678"/>
    </source>
</evidence>
<evidence type="ECO:0000256" key="1">
    <source>
        <dbReference type="ARBA" id="ARBA00004272"/>
    </source>
</evidence>
<sequence length="342" mass="39100">MKFASSRLIFQRSIASLGVLNNLILILLIIFKSPKQLGHYKYLMGYITIFEILYSILDFVSVPEIFSKDSIFVIVIYKKLAFLPEVLLKYANMAFCSLFGMSMAIFAIHFVYRYLIVTGSRFLQKKHFQKVMSLILFTVFVGFIWSIATNIFLNNNVYSDAKLSNDYLNSRNVTLEEIDYVGAHFHQIDSSGVEFINWKSMGAVLIMTIVIFLSFSTVFYCGLEIYNRIRIMSSIQSSGTKNLQSQLFWALVFQTMIPVFLMHIPASIGFITSMCNQTTEVLGETTEWTIFMYPALDPLPNFFIIKSFRQAILEFIGCMRKSVVPPNATNSKKATGNTIPLH</sequence>
<keyword evidence="7 19" id="KW-1133">Transmembrane helix</keyword>
<keyword evidence="5 19" id="KW-0812">Transmembrane</keyword>
<keyword evidence="8" id="KW-0969">Cilium</keyword>
<evidence type="ECO:0000256" key="18">
    <source>
        <dbReference type="ARBA" id="ARBA00082489"/>
    </source>
</evidence>
<dbReference type="InterPro" id="IPR019428">
    <property type="entry name" value="7TM_GPCR_serpentine_rcpt_Str"/>
</dbReference>
<gene>
    <name evidence="20" type="ORF">CAEBREN_20291</name>
</gene>
<dbReference type="GO" id="GO:0006935">
    <property type="term" value="P:chemotaxis"/>
    <property type="evidence" value="ECO:0007669"/>
    <property type="project" value="UniProtKB-KW"/>
</dbReference>
<evidence type="ECO:0000256" key="4">
    <source>
        <dbReference type="ARBA" id="ARBA00022606"/>
    </source>
</evidence>
<accession>G0ML97</accession>
<dbReference type="Pfam" id="PF10326">
    <property type="entry name" value="7TM_GPCR_Str"/>
    <property type="match status" value="1"/>
</dbReference>
<evidence type="ECO:0000256" key="5">
    <source>
        <dbReference type="ARBA" id="ARBA00022692"/>
    </source>
</evidence>
<comment type="similarity">
    <text evidence="14">Belongs to the nematode receptor-like protein str family.</text>
</comment>
<protein>
    <recommendedName>
        <fullName evidence="16">Serpentine receptor class r-10</fullName>
    </recommendedName>
    <alternativeName>
        <fullName evidence="17">Odorant response abnormal protein 10</fullName>
    </alternativeName>
    <alternativeName>
        <fullName evidence="18">Olfactory receptor 10</fullName>
    </alternativeName>
</protein>
<organism evidence="21">
    <name type="scientific">Caenorhabditis brenneri</name>
    <name type="common">Nematode worm</name>
    <dbReference type="NCBI Taxonomy" id="135651"/>
    <lineage>
        <taxon>Eukaryota</taxon>
        <taxon>Metazoa</taxon>
        <taxon>Ecdysozoa</taxon>
        <taxon>Nematoda</taxon>
        <taxon>Chromadorea</taxon>
        <taxon>Rhabditida</taxon>
        <taxon>Rhabditina</taxon>
        <taxon>Rhabditomorpha</taxon>
        <taxon>Rhabditoidea</taxon>
        <taxon>Rhabditidae</taxon>
        <taxon>Peloderinae</taxon>
        <taxon>Caenorhabditis</taxon>
    </lineage>
</organism>
<evidence type="ECO:0000256" key="16">
    <source>
        <dbReference type="ARBA" id="ARBA00067967"/>
    </source>
</evidence>
<evidence type="ECO:0000256" key="9">
    <source>
        <dbReference type="ARBA" id="ARBA00023136"/>
    </source>
</evidence>
<dbReference type="InParanoid" id="G0ML97"/>
<keyword evidence="12" id="KW-0966">Cell projection</keyword>
<dbReference type="Proteomes" id="UP000008068">
    <property type="component" value="Unassembled WGS sequence"/>
</dbReference>
<evidence type="ECO:0000256" key="8">
    <source>
        <dbReference type="ARBA" id="ARBA00023069"/>
    </source>
</evidence>
<evidence type="ECO:0000256" key="13">
    <source>
        <dbReference type="ARBA" id="ARBA00054965"/>
    </source>
</evidence>
<evidence type="ECO:0000256" key="11">
    <source>
        <dbReference type="ARBA" id="ARBA00023180"/>
    </source>
</evidence>
<dbReference type="AlphaFoldDB" id="G0ML97"/>
<evidence type="ECO:0000256" key="7">
    <source>
        <dbReference type="ARBA" id="ARBA00022989"/>
    </source>
</evidence>
<dbReference type="GO" id="GO:0060170">
    <property type="term" value="C:ciliary membrane"/>
    <property type="evidence" value="ECO:0007669"/>
    <property type="project" value="UniProtKB-SubCell"/>
</dbReference>
<dbReference type="PANTHER" id="PTHR22943">
    <property type="entry name" value="7-TRANSMEMBRANE DOMAIN RECEPTOR C.ELEGANS"/>
    <property type="match status" value="1"/>
</dbReference>
<dbReference type="OMA" id="TTEWTIF"/>
<evidence type="ECO:0000256" key="2">
    <source>
        <dbReference type="ARBA" id="ARBA00022475"/>
    </source>
</evidence>
<comment type="subcellular location">
    <subcellularLocation>
        <location evidence="1">Cell projection</location>
        <location evidence="1">Cilium membrane</location>
        <topology evidence="1">Multi-pass membrane protein</topology>
    </subcellularLocation>
</comment>
<dbReference type="EMBL" id="GL379799">
    <property type="protein sequence ID" value="EGT34889.1"/>
    <property type="molecule type" value="Genomic_DNA"/>
</dbReference>
<comment type="function">
    <text evidence="13">An odorant receptor which affects chemotaxis to the volatile odorant diacetyl. Specifies AWA neuronal cell fate via the odr-7 pathway.</text>
</comment>
<dbReference type="OrthoDB" id="5824108at2759"/>
<feature type="transmembrane region" description="Helical" evidence="19">
    <location>
        <begin position="133"/>
        <end position="153"/>
    </location>
</feature>
<feature type="transmembrane region" description="Helical" evidence="19">
    <location>
        <begin position="247"/>
        <end position="271"/>
    </location>
</feature>
<dbReference type="FunFam" id="1.20.1070.10:FF:000128">
    <property type="entry name" value="Seven TM Receptor"/>
    <property type="match status" value="1"/>
</dbReference>
<keyword evidence="10" id="KW-0675">Receptor</keyword>
<evidence type="ECO:0000256" key="17">
    <source>
        <dbReference type="ARBA" id="ARBA00078653"/>
    </source>
</evidence>
<dbReference type="eggNOG" id="ENOG502T3FA">
    <property type="taxonomic scope" value="Eukaryota"/>
</dbReference>
<keyword evidence="6" id="KW-0552">Olfaction</keyword>
<evidence type="ECO:0000256" key="10">
    <source>
        <dbReference type="ARBA" id="ARBA00023170"/>
    </source>
</evidence>
<name>G0ML97_CAEBE</name>
<keyword evidence="3" id="KW-0145">Chemotaxis</keyword>
<evidence type="ECO:0000313" key="20">
    <source>
        <dbReference type="EMBL" id="EGT34889.1"/>
    </source>
</evidence>
<evidence type="ECO:0000256" key="3">
    <source>
        <dbReference type="ARBA" id="ARBA00022500"/>
    </source>
</evidence>
<evidence type="ECO:0000256" key="12">
    <source>
        <dbReference type="ARBA" id="ARBA00023273"/>
    </source>
</evidence>
<comment type="subunit">
    <text evidence="15">Interacts with odr-4.</text>
</comment>
<dbReference type="HOGENOM" id="CLU_036335_2_0_1"/>